<dbReference type="InterPro" id="IPR029068">
    <property type="entry name" value="Glyas_Bleomycin-R_OHBP_Dase"/>
</dbReference>
<accession>A0ABT2EFM2</accession>
<feature type="domain" description="VOC" evidence="2">
    <location>
        <begin position="6"/>
        <end position="153"/>
    </location>
</feature>
<evidence type="ECO:0000256" key="1">
    <source>
        <dbReference type="ARBA" id="ARBA00022723"/>
    </source>
</evidence>
<evidence type="ECO:0000313" key="4">
    <source>
        <dbReference type="Proteomes" id="UP001165542"/>
    </source>
</evidence>
<dbReference type="InterPro" id="IPR037523">
    <property type="entry name" value="VOC_core"/>
</dbReference>
<dbReference type="PANTHER" id="PTHR43048">
    <property type="entry name" value="METHYLMALONYL-COA EPIMERASE"/>
    <property type="match status" value="1"/>
</dbReference>
<comment type="caution">
    <text evidence="3">The sequence shown here is derived from an EMBL/GenBank/DDBJ whole genome shotgun (WGS) entry which is preliminary data.</text>
</comment>
<dbReference type="PROSITE" id="PS51819">
    <property type="entry name" value="VOC"/>
    <property type="match status" value="1"/>
</dbReference>
<protein>
    <submittedName>
        <fullName evidence="3">VOC family protein</fullName>
    </submittedName>
</protein>
<dbReference type="Proteomes" id="UP001165542">
    <property type="component" value="Unassembled WGS sequence"/>
</dbReference>
<dbReference type="InterPro" id="IPR051785">
    <property type="entry name" value="MMCE/EMCE_epimerase"/>
</dbReference>
<dbReference type="RefSeq" id="WP_259036867.1">
    <property type="nucleotide sequence ID" value="NZ_JAJISC010000006.1"/>
</dbReference>
<organism evidence="3 4">
    <name type="scientific">Halomonas dongshanensis</name>
    <dbReference type="NCBI Taxonomy" id="2890835"/>
    <lineage>
        <taxon>Bacteria</taxon>
        <taxon>Pseudomonadati</taxon>
        <taxon>Pseudomonadota</taxon>
        <taxon>Gammaproteobacteria</taxon>
        <taxon>Oceanospirillales</taxon>
        <taxon>Halomonadaceae</taxon>
        <taxon>Halomonas</taxon>
    </lineage>
</organism>
<name>A0ABT2EFM2_9GAMM</name>
<gene>
    <name evidence="3" type="ORF">LLY24_13715</name>
</gene>
<evidence type="ECO:0000313" key="3">
    <source>
        <dbReference type="EMBL" id="MCS2610373.1"/>
    </source>
</evidence>
<dbReference type="Pfam" id="PF13669">
    <property type="entry name" value="Glyoxalase_4"/>
    <property type="match status" value="1"/>
</dbReference>
<evidence type="ECO:0000259" key="2">
    <source>
        <dbReference type="PROSITE" id="PS51819"/>
    </source>
</evidence>
<dbReference type="Gene3D" id="3.10.180.10">
    <property type="entry name" value="2,3-Dihydroxybiphenyl 1,2-Dioxygenase, domain 1"/>
    <property type="match status" value="1"/>
</dbReference>
<dbReference type="PANTHER" id="PTHR43048:SF6">
    <property type="entry name" value="BLR8189 PROTEIN"/>
    <property type="match status" value="1"/>
</dbReference>
<dbReference type="SUPFAM" id="SSF54593">
    <property type="entry name" value="Glyoxalase/Bleomycin resistance protein/Dihydroxybiphenyl dioxygenase"/>
    <property type="match status" value="1"/>
</dbReference>
<keyword evidence="4" id="KW-1185">Reference proteome</keyword>
<dbReference type="EMBL" id="JAJISC010000006">
    <property type="protein sequence ID" value="MCS2610373.1"/>
    <property type="molecule type" value="Genomic_DNA"/>
</dbReference>
<sequence>MSFVRGIEHVGMTVPDIDAAERFFIVAFDAEVLYRVLPKSADDQSGKEVGPINGMPEDNAQCAISMLRMGSGANLELFEVAQPEGESAKIVSMGPTHFSIVVDDIDAAGRAVKAAGGTLFEGPQDCFDAESGPGNKLWFFHTPWKSLVEMLQLPSEMTYREGATKRRFLPPASD</sequence>
<keyword evidence="1" id="KW-0479">Metal-binding</keyword>
<proteinExistence type="predicted"/>
<reference evidence="3" key="1">
    <citation type="submission" date="2021-11" db="EMBL/GenBank/DDBJ databases">
        <title>Halomonas sp., isolated from a coastal aquaculture zone in Dongshan Bay.</title>
        <authorList>
            <person name="Lin W."/>
        </authorList>
    </citation>
    <scope>NUCLEOTIDE SEQUENCE</scope>
    <source>
        <strain evidence="3">Yzlin-01</strain>
    </source>
</reference>